<accession>A0A7M7HPJ2</accession>
<dbReference type="GeneID" id="105445435"/>
<reference evidence="3" key="2">
    <citation type="submission" date="2021-01" db="UniProtKB">
        <authorList>
            <consortium name="EnsemblMetazoa"/>
        </authorList>
    </citation>
    <scope>IDENTIFICATION</scope>
</reference>
<dbReference type="EnsemblMetazoa" id="XM_011680975">
    <property type="protein sequence ID" value="XP_011679277"/>
    <property type="gene ID" value="LOC105445435"/>
</dbReference>
<sequence length="133" mass="14004">MDQIRAVPWNLKIPAMSIALVVQLLLISSSSYAQSSVPFSDGGVGLRTDLTTADSVTQPPVSFTSISTVIVTVLSTLTPPPSQEPPSSTNTTASATSSSVATLPQTDTANLTEHKTIPTLRKVLTPIFQRRGP</sequence>
<dbReference type="InParanoid" id="A0A7M7HPJ2"/>
<name>A0A7M7HPJ2_STRPU</name>
<dbReference type="RefSeq" id="XP_011679277.2">
    <property type="nucleotide sequence ID" value="XM_011680975.2"/>
</dbReference>
<proteinExistence type="predicted"/>
<evidence type="ECO:0000313" key="3">
    <source>
        <dbReference type="EnsemblMetazoa" id="XP_011679277"/>
    </source>
</evidence>
<keyword evidence="4" id="KW-1185">Reference proteome</keyword>
<keyword evidence="2" id="KW-0732">Signal</keyword>
<feature type="compositionally biased region" description="Low complexity" evidence="1">
    <location>
        <begin position="85"/>
        <end position="102"/>
    </location>
</feature>
<reference evidence="4" key="1">
    <citation type="submission" date="2015-02" db="EMBL/GenBank/DDBJ databases">
        <title>Genome sequencing for Strongylocentrotus purpuratus.</title>
        <authorList>
            <person name="Murali S."/>
            <person name="Liu Y."/>
            <person name="Vee V."/>
            <person name="English A."/>
            <person name="Wang M."/>
            <person name="Skinner E."/>
            <person name="Han Y."/>
            <person name="Muzny D.M."/>
            <person name="Worley K.C."/>
            <person name="Gibbs R.A."/>
        </authorList>
    </citation>
    <scope>NUCLEOTIDE SEQUENCE</scope>
</reference>
<dbReference type="KEGG" id="spu:105445435"/>
<protein>
    <submittedName>
        <fullName evidence="3">Uncharacterized protein</fullName>
    </submittedName>
</protein>
<dbReference type="Proteomes" id="UP000007110">
    <property type="component" value="Unassembled WGS sequence"/>
</dbReference>
<evidence type="ECO:0000256" key="2">
    <source>
        <dbReference type="SAM" id="SignalP"/>
    </source>
</evidence>
<feature type="chain" id="PRO_5029602531" evidence="2">
    <location>
        <begin position="34"/>
        <end position="133"/>
    </location>
</feature>
<evidence type="ECO:0000256" key="1">
    <source>
        <dbReference type="SAM" id="MobiDB-lite"/>
    </source>
</evidence>
<dbReference type="AlphaFoldDB" id="A0A7M7HPJ2"/>
<feature type="signal peptide" evidence="2">
    <location>
        <begin position="1"/>
        <end position="33"/>
    </location>
</feature>
<organism evidence="3 4">
    <name type="scientific">Strongylocentrotus purpuratus</name>
    <name type="common">Purple sea urchin</name>
    <dbReference type="NCBI Taxonomy" id="7668"/>
    <lineage>
        <taxon>Eukaryota</taxon>
        <taxon>Metazoa</taxon>
        <taxon>Echinodermata</taxon>
        <taxon>Eleutherozoa</taxon>
        <taxon>Echinozoa</taxon>
        <taxon>Echinoidea</taxon>
        <taxon>Euechinoidea</taxon>
        <taxon>Echinacea</taxon>
        <taxon>Camarodonta</taxon>
        <taxon>Echinidea</taxon>
        <taxon>Strongylocentrotidae</taxon>
        <taxon>Strongylocentrotus</taxon>
    </lineage>
</organism>
<feature type="region of interest" description="Disordered" evidence="1">
    <location>
        <begin position="77"/>
        <end position="113"/>
    </location>
</feature>
<evidence type="ECO:0000313" key="4">
    <source>
        <dbReference type="Proteomes" id="UP000007110"/>
    </source>
</evidence>